<organism evidence="1">
    <name type="scientific">marine sediment metagenome</name>
    <dbReference type="NCBI Taxonomy" id="412755"/>
    <lineage>
        <taxon>unclassified sequences</taxon>
        <taxon>metagenomes</taxon>
        <taxon>ecological metagenomes</taxon>
    </lineage>
</organism>
<reference evidence="1" key="1">
    <citation type="journal article" date="2015" name="Nature">
        <title>Complex archaea that bridge the gap between prokaryotes and eukaryotes.</title>
        <authorList>
            <person name="Spang A."/>
            <person name="Saw J.H."/>
            <person name="Jorgensen S.L."/>
            <person name="Zaremba-Niedzwiedzka K."/>
            <person name="Martijn J."/>
            <person name="Lind A.E."/>
            <person name="van Eijk R."/>
            <person name="Schleper C."/>
            <person name="Guy L."/>
            <person name="Ettema T.J."/>
        </authorList>
    </citation>
    <scope>NUCLEOTIDE SEQUENCE</scope>
</reference>
<dbReference type="InterPro" id="IPR049718">
    <property type="entry name" value="AKO59007-like"/>
</dbReference>
<accession>A0A0F9RHD9</accession>
<dbReference type="NCBIfam" id="NF033394">
    <property type="entry name" value="capsid_maj_Podo"/>
    <property type="match status" value="1"/>
</dbReference>
<evidence type="ECO:0008006" key="2">
    <source>
        <dbReference type="Google" id="ProtNLM"/>
    </source>
</evidence>
<evidence type="ECO:0000313" key="1">
    <source>
        <dbReference type="EMBL" id="KKN55890.1"/>
    </source>
</evidence>
<dbReference type="EMBL" id="LAZR01000867">
    <property type="protein sequence ID" value="KKN55890.1"/>
    <property type="molecule type" value="Genomic_DNA"/>
</dbReference>
<gene>
    <name evidence="1" type="ORF">LCGC14_0577810</name>
</gene>
<protein>
    <recommendedName>
        <fullName evidence="2">Bacteriophage Mu GpT domain-containing protein</fullName>
    </recommendedName>
</protein>
<proteinExistence type="predicted"/>
<name>A0A0F9RHD9_9ZZZZ</name>
<comment type="caution">
    <text evidence="1">The sequence shown here is derived from an EMBL/GenBank/DDBJ whole genome shotgun (WGS) entry which is preliminary data.</text>
</comment>
<dbReference type="AlphaFoldDB" id="A0A0F9RHD9"/>
<sequence>MAGVKNADMIDLIETTLPDLPEQYFEVTWTNQDYEACRIYQRDRIEIDGGTSIKRKVMFNPTGNARYRRMYDTDDPAVSDVIHEIDVPWTQIGTHYSWDKLEILRNRNSAKGFIRLLETRRIDGLWSLADLIEERFWKTPTSSSDDLYPYGVPYYLNTLDADTTGSDFSGQTIRFQNGSTTTTCAGIDASTEAKWKNYAATYTKVDNALLKIFRKAFLLTKFKAPQAFGINDPAQKRNAAKRIYCDADTAVALQELADARDDFHRGNDVLGNIKMGDDAVVRINRLPVIYINQLDGVTDPVTSDALAPLYCIDFEKFIPYVQDGYWMEEGEPMTDRLQHTTYTVFLDGSHNNLCVNRRTAGFVIHKPITA</sequence>